<dbReference type="RefSeq" id="WP_259870298.1">
    <property type="nucleotide sequence ID" value="NZ_JAMQJZ010000002.1"/>
</dbReference>
<accession>A0A9X4AII2</accession>
<evidence type="ECO:0008006" key="3">
    <source>
        <dbReference type="Google" id="ProtNLM"/>
    </source>
</evidence>
<keyword evidence="2" id="KW-1185">Reference proteome</keyword>
<proteinExistence type="predicted"/>
<gene>
    <name evidence="1" type="ORF">NC661_03015</name>
</gene>
<reference evidence="1" key="1">
    <citation type="submission" date="2022-06" db="EMBL/GenBank/DDBJ databases">
        <title>Aquibacillus sp. a new bacterium isolated from soil saline samples.</title>
        <authorList>
            <person name="Galisteo C."/>
            <person name="De La Haba R."/>
            <person name="Sanchez-Porro C."/>
            <person name="Ventosa A."/>
        </authorList>
    </citation>
    <scope>NUCLEOTIDE SEQUENCE</scope>
    <source>
        <strain evidence="1">JCM 12387</strain>
    </source>
</reference>
<dbReference type="AlphaFoldDB" id="A0A9X4AII2"/>
<dbReference type="EMBL" id="JAMQJZ010000002">
    <property type="protein sequence ID" value="MDC3419333.1"/>
    <property type="molecule type" value="Genomic_DNA"/>
</dbReference>
<protein>
    <recommendedName>
        <fullName evidence="3">Helix-turn-helix domain-containing protein</fullName>
    </recommendedName>
</protein>
<evidence type="ECO:0000313" key="1">
    <source>
        <dbReference type="EMBL" id="MDC3419333.1"/>
    </source>
</evidence>
<sequence length="248" mass="29538">MDKYPSNSFEYLIESIVQTEISQLLNKLNDKTVKDQRNYLTIKEVSSMTEIGTYTLRQLTYARAMPHLRVKSRLLFDEKDIAQTIKDFKDNGWTDPENNWDVKTVQSDIEEFQSKKEDPILIDEVIRKIIREELDDFSKEILSQTKIDKERYYGRTILTIKESANYFRTSPSTIYSLIKEDGMPHLKLHSRFLVVLEEAEAFLWRETAKSYAEEGNIYWQRILQKLDWEEKERNLAYEKALKRLEESI</sequence>
<name>A0A9X4AII2_9BACI</name>
<evidence type="ECO:0000313" key="2">
    <source>
        <dbReference type="Proteomes" id="UP001145072"/>
    </source>
</evidence>
<comment type="caution">
    <text evidence="1">The sequence shown here is derived from an EMBL/GenBank/DDBJ whole genome shotgun (WGS) entry which is preliminary data.</text>
</comment>
<organism evidence="1 2">
    <name type="scientific">Aquibacillus koreensis</name>
    <dbReference type="NCBI Taxonomy" id="279446"/>
    <lineage>
        <taxon>Bacteria</taxon>
        <taxon>Bacillati</taxon>
        <taxon>Bacillota</taxon>
        <taxon>Bacilli</taxon>
        <taxon>Bacillales</taxon>
        <taxon>Bacillaceae</taxon>
        <taxon>Aquibacillus</taxon>
    </lineage>
</organism>
<dbReference type="Proteomes" id="UP001145072">
    <property type="component" value="Unassembled WGS sequence"/>
</dbReference>